<evidence type="ECO:0000259" key="1">
    <source>
        <dbReference type="Pfam" id="PF14129"/>
    </source>
</evidence>
<keyword evidence="3" id="KW-1185">Reference proteome</keyword>
<sequence>MRILIILICFLVISCTKKEEKPLLTKEKLAEVLTDIHLAEAKINEKHIGSSDSALVLFQGLERNIFKKHGVDSVQVNKSFDAFVKEPDEFLEMYQLVADELGKKVKPH</sequence>
<feature type="domain" description="DUF4296" evidence="1">
    <location>
        <begin position="23"/>
        <end position="105"/>
    </location>
</feature>
<dbReference type="PROSITE" id="PS51257">
    <property type="entry name" value="PROKAR_LIPOPROTEIN"/>
    <property type="match status" value="1"/>
</dbReference>
<dbReference type="InterPro" id="IPR025381">
    <property type="entry name" value="DUF4296"/>
</dbReference>
<dbReference type="AlphaFoldDB" id="A0A437PPK9"/>
<evidence type="ECO:0000313" key="3">
    <source>
        <dbReference type="Proteomes" id="UP000282832"/>
    </source>
</evidence>
<organism evidence="2 3">
    <name type="scientific">Sandaracinomonas limnophila</name>
    <dbReference type="NCBI Taxonomy" id="1862386"/>
    <lineage>
        <taxon>Bacteria</taxon>
        <taxon>Pseudomonadati</taxon>
        <taxon>Bacteroidota</taxon>
        <taxon>Cytophagia</taxon>
        <taxon>Cytophagales</taxon>
        <taxon>Flectobacillaceae</taxon>
        <taxon>Sandaracinomonas</taxon>
    </lineage>
</organism>
<accession>A0A437PPK9</accession>
<dbReference type="EMBL" id="SACY01000004">
    <property type="protein sequence ID" value="RVU24203.1"/>
    <property type="molecule type" value="Genomic_DNA"/>
</dbReference>
<dbReference type="Proteomes" id="UP000282832">
    <property type="component" value="Unassembled WGS sequence"/>
</dbReference>
<proteinExistence type="predicted"/>
<reference evidence="2 3" key="1">
    <citation type="submission" date="2019-01" db="EMBL/GenBank/DDBJ databases">
        <authorList>
            <person name="Chen W.-M."/>
        </authorList>
    </citation>
    <scope>NUCLEOTIDE SEQUENCE [LARGE SCALE GENOMIC DNA]</scope>
    <source>
        <strain evidence="2 3">FSY-15</strain>
    </source>
</reference>
<dbReference type="RefSeq" id="WP_127804846.1">
    <property type="nucleotide sequence ID" value="NZ_SACY01000004.1"/>
</dbReference>
<name>A0A437PPK9_9BACT</name>
<protein>
    <submittedName>
        <fullName evidence="2">DUF4296 domain-containing protein</fullName>
    </submittedName>
</protein>
<dbReference type="OrthoDB" id="981921at2"/>
<comment type="caution">
    <text evidence="2">The sequence shown here is derived from an EMBL/GenBank/DDBJ whole genome shotgun (WGS) entry which is preliminary data.</text>
</comment>
<evidence type="ECO:0000313" key="2">
    <source>
        <dbReference type="EMBL" id="RVU24203.1"/>
    </source>
</evidence>
<dbReference type="Pfam" id="PF14129">
    <property type="entry name" value="DUF4296"/>
    <property type="match status" value="1"/>
</dbReference>
<gene>
    <name evidence="2" type="ORF">EOJ36_09800</name>
</gene>